<feature type="transmembrane region" description="Helical" evidence="8">
    <location>
        <begin position="176"/>
        <end position="191"/>
    </location>
</feature>
<evidence type="ECO:0000313" key="9">
    <source>
        <dbReference type="EMBL" id="SHK56054.1"/>
    </source>
</evidence>
<keyword evidence="6 8" id="KW-1133">Transmembrane helix</keyword>
<evidence type="ECO:0000256" key="8">
    <source>
        <dbReference type="RuleBase" id="RU363041"/>
    </source>
</evidence>
<keyword evidence="7 8" id="KW-0472">Membrane</keyword>
<dbReference type="AlphaFoldDB" id="A0A1M6TGM7"/>
<feature type="transmembrane region" description="Helical" evidence="8">
    <location>
        <begin position="42"/>
        <end position="63"/>
    </location>
</feature>
<dbReference type="STRING" id="381751.SAMN05444391_1451"/>
<dbReference type="Proteomes" id="UP000189810">
    <property type="component" value="Chromosome I"/>
</dbReference>
<reference evidence="9 10" key="1">
    <citation type="submission" date="2016-11" db="EMBL/GenBank/DDBJ databases">
        <authorList>
            <person name="Jaros S."/>
            <person name="Januszkiewicz K."/>
            <person name="Wedrychowicz H."/>
        </authorList>
    </citation>
    <scope>NUCLEOTIDE SEQUENCE [LARGE SCALE GENOMIC DNA]</scope>
    <source>
        <strain evidence="9 10">DSM 19557</strain>
    </source>
</reference>
<dbReference type="EMBL" id="LT670846">
    <property type="protein sequence ID" value="SHK56054.1"/>
    <property type="molecule type" value="Genomic_DNA"/>
</dbReference>
<evidence type="ECO:0000256" key="2">
    <source>
        <dbReference type="ARBA" id="ARBA00009142"/>
    </source>
</evidence>
<keyword evidence="4 8" id="KW-1003">Cell membrane</keyword>
<feature type="transmembrane region" description="Helical" evidence="8">
    <location>
        <begin position="128"/>
        <end position="146"/>
    </location>
</feature>
<comment type="subcellular location">
    <subcellularLocation>
        <location evidence="1 8">Cell membrane</location>
        <topology evidence="1 8">Multi-pass membrane protein</topology>
    </subcellularLocation>
</comment>
<feature type="transmembrane region" description="Helical" evidence="8">
    <location>
        <begin position="7"/>
        <end position="30"/>
    </location>
</feature>
<protein>
    <recommendedName>
        <fullName evidence="8">Probable membrane transporter protein</fullName>
    </recommendedName>
</protein>
<name>A0A1M6TGM7_9AQUI</name>
<evidence type="ECO:0000256" key="6">
    <source>
        <dbReference type="ARBA" id="ARBA00022989"/>
    </source>
</evidence>
<keyword evidence="5 8" id="KW-0812">Transmembrane</keyword>
<sequence>MSEHKELLVILSSFVAGLVNAIAGGGTLLTFPTLVFAGLDPISANVTNTVALWLGPLFGALGFRKHLERSYLKKLVVPSLLGGLVGAVLLILTPQKTFELIVPFLILFASIILALKSKITKLVERYRLPYPIVFVAVFLSAVYGGYFGAGLGILMLASLSLLGIVNIHAANAIKNLLGFLINLVASVYFAFSGKVYWHYVFVMMGTFALGGYIGALLAQKMDKKKVEAFIILWGFFLSVIFFLRLV</sequence>
<evidence type="ECO:0000256" key="5">
    <source>
        <dbReference type="ARBA" id="ARBA00022692"/>
    </source>
</evidence>
<evidence type="ECO:0000256" key="1">
    <source>
        <dbReference type="ARBA" id="ARBA00004651"/>
    </source>
</evidence>
<evidence type="ECO:0000256" key="3">
    <source>
        <dbReference type="ARBA" id="ARBA00022448"/>
    </source>
</evidence>
<organism evidence="9 10">
    <name type="scientific">Thermocrinis minervae</name>
    <dbReference type="NCBI Taxonomy" id="381751"/>
    <lineage>
        <taxon>Bacteria</taxon>
        <taxon>Pseudomonadati</taxon>
        <taxon>Aquificota</taxon>
        <taxon>Aquificia</taxon>
        <taxon>Aquificales</taxon>
        <taxon>Aquificaceae</taxon>
        <taxon>Thermocrinis</taxon>
    </lineage>
</organism>
<dbReference type="GO" id="GO:0005886">
    <property type="term" value="C:plasma membrane"/>
    <property type="evidence" value="ECO:0007669"/>
    <property type="project" value="UniProtKB-SubCell"/>
</dbReference>
<keyword evidence="10" id="KW-1185">Reference proteome</keyword>
<dbReference type="Pfam" id="PF01925">
    <property type="entry name" value="TauE"/>
    <property type="match status" value="1"/>
</dbReference>
<feature type="transmembrane region" description="Helical" evidence="8">
    <location>
        <begin position="75"/>
        <end position="92"/>
    </location>
</feature>
<dbReference type="OrthoDB" id="9807082at2"/>
<evidence type="ECO:0000313" key="10">
    <source>
        <dbReference type="Proteomes" id="UP000189810"/>
    </source>
</evidence>
<evidence type="ECO:0000256" key="7">
    <source>
        <dbReference type="ARBA" id="ARBA00023136"/>
    </source>
</evidence>
<keyword evidence="3" id="KW-0813">Transport</keyword>
<comment type="similarity">
    <text evidence="2 8">Belongs to the 4-toluene sulfonate uptake permease (TSUP) (TC 2.A.102) family.</text>
</comment>
<dbReference type="InterPro" id="IPR002781">
    <property type="entry name" value="TM_pro_TauE-like"/>
</dbReference>
<dbReference type="PANTHER" id="PTHR30269">
    <property type="entry name" value="TRANSMEMBRANE PROTEIN YFCA"/>
    <property type="match status" value="1"/>
</dbReference>
<dbReference type="InterPro" id="IPR052017">
    <property type="entry name" value="TSUP"/>
</dbReference>
<gene>
    <name evidence="9" type="ORF">SAMN05444391_1451</name>
</gene>
<dbReference type="RefSeq" id="WP_079654532.1">
    <property type="nucleotide sequence ID" value="NZ_LT670846.1"/>
</dbReference>
<dbReference type="PANTHER" id="PTHR30269:SF0">
    <property type="entry name" value="MEMBRANE TRANSPORTER PROTEIN YFCA-RELATED"/>
    <property type="match status" value="1"/>
</dbReference>
<feature type="transmembrane region" description="Helical" evidence="8">
    <location>
        <begin position="98"/>
        <end position="116"/>
    </location>
</feature>
<evidence type="ECO:0000256" key="4">
    <source>
        <dbReference type="ARBA" id="ARBA00022475"/>
    </source>
</evidence>
<feature type="transmembrane region" description="Helical" evidence="8">
    <location>
        <begin position="197"/>
        <end position="217"/>
    </location>
</feature>
<accession>A0A1M6TGM7</accession>
<feature type="transmembrane region" description="Helical" evidence="8">
    <location>
        <begin position="229"/>
        <end position="245"/>
    </location>
</feature>
<proteinExistence type="inferred from homology"/>